<evidence type="ECO:0000256" key="4">
    <source>
        <dbReference type="ARBA" id="ARBA00046271"/>
    </source>
</evidence>
<keyword evidence="1" id="KW-0962">Peroxisome biogenesis</keyword>
<keyword evidence="2 5" id="KW-0472">Membrane</keyword>
<organism evidence="6 7">
    <name type="scientific">Lachnellula arida</name>
    <dbReference type="NCBI Taxonomy" id="1316785"/>
    <lineage>
        <taxon>Eukaryota</taxon>
        <taxon>Fungi</taxon>
        <taxon>Dikarya</taxon>
        <taxon>Ascomycota</taxon>
        <taxon>Pezizomycotina</taxon>
        <taxon>Leotiomycetes</taxon>
        <taxon>Helotiales</taxon>
        <taxon>Lachnaceae</taxon>
        <taxon>Lachnellula</taxon>
    </lineage>
</organism>
<accession>A0A8T9BMW6</accession>
<feature type="transmembrane region" description="Helical" evidence="5">
    <location>
        <begin position="141"/>
        <end position="158"/>
    </location>
</feature>
<feature type="transmembrane region" description="Helical" evidence="5">
    <location>
        <begin position="211"/>
        <end position="230"/>
    </location>
</feature>
<comment type="subcellular location">
    <subcellularLocation>
        <location evidence="4">Peroxisome membrane</location>
    </subcellularLocation>
</comment>
<evidence type="ECO:0000313" key="6">
    <source>
        <dbReference type="EMBL" id="TVY21318.1"/>
    </source>
</evidence>
<evidence type="ECO:0000313" key="7">
    <source>
        <dbReference type="Proteomes" id="UP000469559"/>
    </source>
</evidence>
<evidence type="ECO:0000256" key="1">
    <source>
        <dbReference type="ARBA" id="ARBA00022593"/>
    </source>
</evidence>
<protein>
    <submittedName>
        <fullName evidence="6">Uncharacterized protein</fullName>
    </submittedName>
</protein>
<dbReference type="GO" id="GO:0005778">
    <property type="term" value="C:peroxisomal membrane"/>
    <property type="evidence" value="ECO:0007669"/>
    <property type="project" value="UniProtKB-SubCell"/>
</dbReference>
<dbReference type="PANTHER" id="PTHR12652:SF23">
    <property type="entry name" value="MICROBODY (PEROXISOME) PROLIFERATION PROTEIN PEROXIN 11B (EUROFUNG)"/>
    <property type="match status" value="1"/>
</dbReference>
<evidence type="ECO:0000256" key="2">
    <source>
        <dbReference type="ARBA" id="ARBA00023136"/>
    </source>
</evidence>
<dbReference type="EMBL" id="QGMF01000020">
    <property type="protein sequence ID" value="TVY21318.1"/>
    <property type="molecule type" value="Genomic_DNA"/>
</dbReference>
<dbReference type="PANTHER" id="PTHR12652">
    <property type="entry name" value="PEROXISOMAL BIOGENESIS FACTOR 11"/>
    <property type="match status" value="1"/>
</dbReference>
<keyword evidence="5" id="KW-0812">Transmembrane</keyword>
<comment type="caution">
    <text evidence="6">The sequence shown here is derived from an EMBL/GenBank/DDBJ whole genome shotgun (WGS) entry which is preliminary data.</text>
</comment>
<evidence type="ECO:0000256" key="3">
    <source>
        <dbReference type="ARBA" id="ARBA00023140"/>
    </source>
</evidence>
<dbReference type="Proteomes" id="UP000469559">
    <property type="component" value="Unassembled WGS sequence"/>
</dbReference>
<dbReference type="AlphaFoldDB" id="A0A8T9BMW6"/>
<dbReference type="InterPro" id="IPR008733">
    <property type="entry name" value="PEX11"/>
</dbReference>
<keyword evidence="7" id="KW-1185">Reference proteome</keyword>
<gene>
    <name evidence="6" type="ORF">LARI1_G003074</name>
</gene>
<sequence length="238" mass="26717">MLSPTKILRFTNDAEFSNTSSAGLEKTLRLLQSLTQVIAFHSLSPTPYLRARSQIALGRRYFRLLKWADCFDLSYKAFVESSGVVGVLEVGKWSCLGLYFLLELFTLKCVREFEADEEKLDAMGVHESDWAAPLFVEANKFWFYGICLSLLLGVVQLWKLGASPAMQGGEKEDAEKVKRERKEWGANRETFVKKLVIDGCDLLIPGVTTGWMVVSSANVGMAMVVSTVLASRDIWERV</sequence>
<keyword evidence="3" id="KW-0576">Peroxisome</keyword>
<keyword evidence="5" id="KW-1133">Transmembrane helix</keyword>
<dbReference type="GO" id="GO:0016559">
    <property type="term" value="P:peroxisome fission"/>
    <property type="evidence" value="ECO:0007669"/>
    <property type="project" value="InterPro"/>
</dbReference>
<reference evidence="6 7" key="1">
    <citation type="submission" date="2018-05" db="EMBL/GenBank/DDBJ databases">
        <title>Whole genome sequencing for identification of molecular markers to develop diagnostic detection tools for the regulated plant pathogen Lachnellula willkommii.</title>
        <authorList>
            <person name="Giroux E."/>
            <person name="Bilodeau G."/>
        </authorList>
    </citation>
    <scope>NUCLEOTIDE SEQUENCE [LARGE SCALE GENOMIC DNA]</scope>
    <source>
        <strain evidence="6 7">CBS 203.66</strain>
    </source>
</reference>
<dbReference type="OrthoDB" id="3636394at2759"/>
<proteinExistence type="predicted"/>
<dbReference type="Pfam" id="PF05648">
    <property type="entry name" value="PEX11"/>
    <property type="match status" value="1"/>
</dbReference>
<evidence type="ECO:0000256" key="5">
    <source>
        <dbReference type="SAM" id="Phobius"/>
    </source>
</evidence>
<name>A0A8T9BMW6_9HELO</name>